<dbReference type="RefSeq" id="WP_039457925.1">
    <property type="nucleotide sequence ID" value="NZ_JSWE01000157.1"/>
</dbReference>
<name>A0A0C1QXF8_9RICK</name>
<evidence type="ECO:0000313" key="1">
    <source>
        <dbReference type="EMBL" id="KIE04695.1"/>
    </source>
</evidence>
<protein>
    <submittedName>
        <fullName evidence="1">Uncharacterized protein</fullName>
    </submittedName>
</protein>
<accession>A0A0C1QXF8</accession>
<reference evidence="1 2" key="1">
    <citation type="submission" date="2014-11" db="EMBL/GenBank/DDBJ databases">
        <title>A Rickettsiales Symbiont of Amoebae With Ancient Features.</title>
        <authorList>
            <person name="Schulz F."/>
            <person name="Martijn J."/>
            <person name="Wascher F."/>
            <person name="Kostanjsek R."/>
            <person name="Ettema T.J."/>
            <person name="Horn M."/>
        </authorList>
    </citation>
    <scope>NUCLEOTIDE SEQUENCE [LARGE SCALE GENOMIC DNA]</scope>
    <source>
        <strain evidence="1 2">UWC36</strain>
    </source>
</reference>
<evidence type="ECO:0000313" key="2">
    <source>
        <dbReference type="Proteomes" id="UP000031258"/>
    </source>
</evidence>
<dbReference type="Proteomes" id="UP000031258">
    <property type="component" value="Unassembled WGS sequence"/>
</dbReference>
<dbReference type="AlphaFoldDB" id="A0A0C1QXF8"/>
<proteinExistence type="predicted"/>
<comment type="caution">
    <text evidence="1">The sequence shown here is derived from an EMBL/GenBank/DDBJ whole genome shotgun (WGS) entry which is preliminary data.</text>
</comment>
<dbReference type="InterPro" id="IPR025157">
    <property type="entry name" value="Hemagglutinin_rpt"/>
</dbReference>
<gene>
    <name evidence="1" type="ORF">NF27_GJ00050</name>
</gene>
<feature type="non-terminal residue" evidence="1">
    <location>
        <position position="576"/>
    </location>
</feature>
<organism evidence="1 2">
    <name type="scientific">Candidatus Jidaibacter acanthamoebae</name>
    <dbReference type="NCBI Taxonomy" id="86105"/>
    <lineage>
        <taxon>Bacteria</taxon>
        <taxon>Pseudomonadati</taxon>
        <taxon>Pseudomonadota</taxon>
        <taxon>Alphaproteobacteria</taxon>
        <taxon>Rickettsiales</taxon>
        <taxon>Candidatus Midichloriaceae</taxon>
        <taxon>Candidatus Jidaibacter</taxon>
    </lineage>
</organism>
<dbReference type="GO" id="GO:0003824">
    <property type="term" value="F:catalytic activity"/>
    <property type="evidence" value="ECO:0007669"/>
    <property type="project" value="UniProtKB-ARBA"/>
</dbReference>
<dbReference type="EMBL" id="JSWE01000157">
    <property type="protein sequence ID" value="KIE04695.1"/>
    <property type="molecule type" value="Genomic_DNA"/>
</dbReference>
<keyword evidence="2" id="KW-1185">Reference proteome</keyword>
<sequence length="576" mass="63121">MYSLNGSIVIKGTKGTFGGHLFQKAKTDITHQAVNYHYFITNVPAQFNQWGYTHHSYGLYQVVNGELDFNVNNDFVRVTESNSINDIGVNIKINNGSMLSKSGAYIIKQPLKNVIHTLPYLSGSNCPPYIVPKNIGYQCDITSTYYNSLERRLTTFGGKYYINGNEYETAKLDIISEGITEHINGIIKKVAGRDIIERTLHTIAVVKNIKGKDYRSKHHEIYADKNEVFATNQVIYQAGRDYKGYGNTIFSIRGVNITAEGNIEIQATTSQATNEDYKKKKNTFGSKSVHKFQTVSETSEAYIGSSGEVNLNSKGLCRFEGSSVNAAGKVTIKCKGGAEFLAHQVKNEVHIYVKSRGISPTGTLVDLVKSDDPAGTLLDNIGIVKGIKDLLNMQSPTDLAPFMKLGAEVYGLSKKYQLFTSSNGANPFYKLNGTPLDVKAGLVAAILDSVINIGIKIGTSKSEDHIVQITNHPTVFRGEDLEMEIGGDAKFRGAQFEFENEVNATIKGKAEFESVKNEFHHDHSSEESGVSVSVGFSGINVGVYASESEGKREKVEHVASSIKGKLVNLVVGEDLS</sequence>
<dbReference type="Pfam" id="PF13332">
    <property type="entry name" value="Fil_haemagg_2"/>
    <property type="match status" value="1"/>
</dbReference>